<feature type="transmembrane region" description="Helical" evidence="1">
    <location>
        <begin position="222"/>
        <end position="244"/>
    </location>
</feature>
<evidence type="ECO:0000256" key="1">
    <source>
        <dbReference type="SAM" id="Phobius"/>
    </source>
</evidence>
<gene>
    <name evidence="2" type="ORF">BECKLFY1418B_GA0070995_11087</name>
</gene>
<keyword evidence="1" id="KW-0472">Membrane</keyword>
<proteinExistence type="predicted"/>
<reference evidence="2" key="1">
    <citation type="submission" date="2019-02" db="EMBL/GenBank/DDBJ databases">
        <authorList>
            <person name="Gruber-Vodicka R. H."/>
            <person name="Seah K. B. B."/>
        </authorList>
    </citation>
    <scope>NUCLEOTIDE SEQUENCE</scope>
    <source>
        <strain evidence="2">BECK_M7</strain>
    </source>
</reference>
<dbReference type="AlphaFoldDB" id="A0A450UZ11"/>
<sequence>MLREAPGDNSQKALRAYRKRLNKARVPLNPSEFLFSTLSWEKRLDWGLKFSDRRFQRGDNDGEMSDQKQELVPTVWSKKISDSLKNSKLAIPLSQLIRKFHYYFRFRPLAGRQIANNSPTTDVVARTDAKAPKASAQANPPPKPQFVSALIIEAFNRNDPHLSFDIGQLRQFLGDLRVYRNLLDGDVVPRKPKEADSQPAVLPVVVFFKERLIDPSFSPAVLFFWGAVLLFLLLLLVPPVFHYLSDLARALVNRRYLTLQAEAEGFLEELGFRSSRETSAGPASRWFKLGQKRTLAARDFTLPGLTALSPFHRAGAQGI</sequence>
<keyword evidence="1" id="KW-0812">Transmembrane</keyword>
<keyword evidence="1" id="KW-1133">Transmembrane helix</keyword>
<name>A0A450UZ11_9GAMM</name>
<protein>
    <submittedName>
        <fullName evidence="2">Uncharacterized protein</fullName>
    </submittedName>
</protein>
<organism evidence="2">
    <name type="scientific">Candidatus Kentrum sp. LFY</name>
    <dbReference type="NCBI Taxonomy" id="2126342"/>
    <lineage>
        <taxon>Bacteria</taxon>
        <taxon>Pseudomonadati</taxon>
        <taxon>Pseudomonadota</taxon>
        <taxon>Gammaproteobacteria</taxon>
        <taxon>Candidatus Kentrum</taxon>
    </lineage>
</organism>
<evidence type="ECO:0000313" key="2">
    <source>
        <dbReference type="EMBL" id="VFJ97800.1"/>
    </source>
</evidence>
<accession>A0A450UZ11</accession>
<dbReference type="EMBL" id="CAADFF010000108">
    <property type="protein sequence ID" value="VFJ97800.1"/>
    <property type="molecule type" value="Genomic_DNA"/>
</dbReference>